<feature type="transmembrane region" description="Helical" evidence="7">
    <location>
        <begin position="46"/>
        <end position="64"/>
    </location>
</feature>
<comment type="subcellular location">
    <subcellularLocation>
        <location evidence="1">Membrane</location>
        <topology evidence="1">Multi-pass membrane protein</topology>
    </subcellularLocation>
</comment>
<dbReference type="Pfam" id="PF00474">
    <property type="entry name" value="SSF"/>
    <property type="match status" value="1"/>
</dbReference>
<keyword evidence="3 7" id="KW-0812">Transmembrane</keyword>
<comment type="caution">
    <text evidence="8">The sequence shown here is derived from an EMBL/GenBank/DDBJ whole genome shotgun (WGS) entry which is preliminary data.</text>
</comment>
<dbReference type="NCBIfam" id="TIGR00813">
    <property type="entry name" value="sss"/>
    <property type="match status" value="1"/>
</dbReference>
<dbReference type="GO" id="GO:0005886">
    <property type="term" value="C:plasma membrane"/>
    <property type="evidence" value="ECO:0007669"/>
    <property type="project" value="TreeGrafter"/>
</dbReference>
<dbReference type="PROSITE" id="PS50283">
    <property type="entry name" value="NA_SOLUT_SYMP_3"/>
    <property type="match status" value="1"/>
</dbReference>
<evidence type="ECO:0000313" key="8">
    <source>
        <dbReference type="EMBL" id="OYQ33241.1"/>
    </source>
</evidence>
<sequence length="487" mass="51633">MTSLDTTQSAVFIALTIAMALATIWQVRRMAAKQGARSAANSNREYFLAGGGLTWPFIAGSITLTNLSTDQLVGMNGQQMLLLAWWELSAVAGLAILALVFLPVYYREGCTTTTELLQKRYNSPGLRALVSALFLAGNLFIYLPITLYTGALFLRTVSGADLPLLPLAAVLGVTGSLYAILGGLRAVAVYDTIAGVGVLGSALAIVWLALSAIGFDFSGVPAERLTLIGGPESPIPFPTLFTGMIFIQMFYWSTNQNITQRAMAAPSLREGQRGVFAAGIIRLAVVPAIVVLPGIASYKLFGPLGDTAYGRIVAEVMPSWASGAFAAFMAAAVLTHYTSILNSSTTLWVCDIHEAYINARPDVGRLNRLISIVFVALSIALVPVYDGAASIINLVQQLNGLLSMPILAAFICGLVFTGIHARAVMLALLFGVGLYAVFTWVWTPAHYIHLMLVTLLATISVALASNRALGGTARLRGRAPAANMAGQ</sequence>
<dbReference type="InterPro" id="IPR001734">
    <property type="entry name" value="Na/solute_symporter"/>
</dbReference>
<feature type="transmembrane region" description="Helical" evidence="7">
    <location>
        <begin position="126"/>
        <end position="150"/>
    </location>
</feature>
<evidence type="ECO:0000256" key="5">
    <source>
        <dbReference type="ARBA" id="ARBA00023136"/>
    </source>
</evidence>
<keyword evidence="9" id="KW-1185">Reference proteome</keyword>
<keyword evidence="4 7" id="KW-1133">Transmembrane helix</keyword>
<feature type="transmembrane region" description="Helical" evidence="7">
    <location>
        <begin position="84"/>
        <end position="106"/>
    </location>
</feature>
<keyword evidence="5 7" id="KW-0472">Membrane</keyword>
<feature type="transmembrane region" description="Helical" evidence="7">
    <location>
        <begin position="316"/>
        <end position="337"/>
    </location>
</feature>
<evidence type="ECO:0000256" key="3">
    <source>
        <dbReference type="ARBA" id="ARBA00022692"/>
    </source>
</evidence>
<dbReference type="RefSeq" id="WP_094472724.1">
    <property type="nucleotide sequence ID" value="NZ_NOXT01000075.1"/>
</dbReference>
<evidence type="ECO:0000256" key="2">
    <source>
        <dbReference type="ARBA" id="ARBA00006434"/>
    </source>
</evidence>
<name>A0A255YVP1_9SPHN</name>
<evidence type="ECO:0000256" key="4">
    <source>
        <dbReference type="ARBA" id="ARBA00022989"/>
    </source>
</evidence>
<proteinExistence type="inferred from homology"/>
<feature type="transmembrane region" description="Helical" evidence="7">
    <location>
        <begin position="275"/>
        <end position="296"/>
    </location>
</feature>
<accession>A0A255YVP1</accession>
<feature type="transmembrane region" description="Helical" evidence="7">
    <location>
        <begin position="448"/>
        <end position="469"/>
    </location>
</feature>
<evidence type="ECO:0000256" key="1">
    <source>
        <dbReference type="ARBA" id="ARBA00004141"/>
    </source>
</evidence>
<reference evidence="8 9" key="1">
    <citation type="submission" date="2017-07" db="EMBL/GenBank/DDBJ databases">
        <title>Sandarakinorhabdus cyanobacteriorum sp. nov., a novel bacterium isolated from cyanobacterial aggregates in a eutrophic lake.</title>
        <authorList>
            <person name="Cai H."/>
        </authorList>
    </citation>
    <scope>NUCLEOTIDE SEQUENCE [LARGE SCALE GENOMIC DNA]</scope>
    <source>
        <strain evidence="8 9">TH057</strain>
    </source>
</reference>
<feature type="transmembrane region" description="Helical" evidence="7">
    <location>
        <begin position="235"/>
        <end position="254"/>
    </location>
</feature>
<feature type="transmembrane region" description="Helical" evidence="7">
    <location>
        <begin position="193"/>
        <end position="215"/>
    </location>
</feature>
<dbReference type="EMBL" id="NOXT01000075">
    <property type="protein sequence ID" value="OYQ33241.1"/>
    <property type="molecule type" value="Genomic_DNA"/>
</dbReference>
<feature type="transmembrane region" description="Helical" evidence="7">
    <location>
        <begin position="423"/>
        <end position="442"/>
    </location>
</feature>
<evidence type="ECO:0000313" key="9">
    <source>
        <dbReference type="Proteomes" id="UP000216991"/>
    </source>
</evidence>
<dbReference type="CDD" id="cd10328">
    <property type="entry name" value="SLC5sbd_YidK"/>
    <property type="match status" value="1"/>
</dbReference>
<dbReference type="Proteomes" id="UP000216991">
    <property type="component" value="Unassembled WGS sequence"/>
</dbReference>
<feature type="transmembrane region" description="Helical" evidence="7">
    <location>
        <begin position="6"/>
        <end position="25"/>
    </location>
</feature>
<protein>
    <submittedName>
        <fullName evidence="8">SLC5 family protein</fullName>
    </submittedName>
</protein>
<organism evidence="8 9">
    <name type="scientific">Sandarakinorhabdus cyanobacteriorum</name>
    <dbReference type="NCBI Taxonomy" id="1981098"/>
    <lineage>
        <taxon>Bacteria</taxon>
        <taxon>Pseudomonadati</taxon>
        <taxon>Pseudomonadota</taxon>
        <taxon>Alphaproteobacteria</taxon>
        <taxon>Sphingomonadales</taxon>
        <taxon>Sphingosinicellaceae</taxon>
        <taxon>Sandarakinorhabdus</taxon>
    </lineage>
</organism>
<dbReference type="OrthoDB" id="9814523at2"/>
<dbReference type="AlphaFoldDB" id="A0A255YVP1"/>
<dbReference type="GO" id="GO:0005412">
    <property type="term" value="F:D-glucose:sodium symporter activity"/>
    <property type="evidence" value="ECO:0007669"/>
    <property type="project" value="TreeGrafter"/>
</dbReference>
<evidence type="ECO:0000256" key="6">
    <source>
        <dbReference type="RuleBase" id="RU362091"/>
    </source>
</evidence>
<feature type="transmembrane region" description="Helical" evidence="7">
    <location>
        <begin position="398"/>
        <end position="416"/>
    </location>
</feature>
<gene>
    <name evidence="8" type="ORF">CHU93_03030</name>
</gene>
<dbReference type="PANTHER" id="PTHR11819">
    <property type="entry name" value="SOLUTE CARRIER FAMILY 5"/>
    <property type="match status" value="1"/>
</dbReference>
<dbReference type="PANTHER" id="PTHR11819:SF195">
    <property type="entry name" value="SODIUM_GLUCOSE COTRANSPORTER 4"/>
    <property type="match status" value="1"/>
</dbReference>
<dbReference type="Gene3D" id="1.20.1730.10">
    <property type="entry name" value="Sodium/glucose cotransporter"/>
    <property type="match status" value="1"/>
</dbReference>
<dbReference type="InterPro" id="IPR038377">
    <property type="entry name" value="Na/Glc_symporter_sf"/>
</dbReference>
<feature type="transmembrane region" description="Helical" evidence="7">
    <location>
        <begin position="369"/>
        <end position="392"/>
    </location>
</feature>
<feature type="transmembrane region" description="Helical" evidence="7">
    <location>
        <begin position="162"/>
        <end position="181"/>
    </location>
</feature>
<evidence type="ECO:0000256" key="7">
    <source>
        <dbReference type="SAM" id="Phobius"/>
    </source>
</evidence>
<comment type="similarity">
    <text evidence="2 6">Belongs to the sodium:solute symporter (SSF) (TC 2.A.21) family.</text>
</comment>